<reference evidence="2 3" key="1">
    <citation type="submission" date="2013-03" db="EMBL/GenBank/DDBJ databases">
        <title>The Genome Sequence of Capronia coronata CBS 617.96.</title>
        <authorList>
            <consortium name="The Broad Institute Genomics Platform"/>
            <person name="Cuomo C."/>
            <person name="de Hoog S."/>
            <person name="Gorbushina A."/>
            <person name="Walker B."/>
            <person name="Young S.K."/>
            <person name="Zeng Q."/>
            <person name="Gargeya S."/>
            <person name="Fitzgerald M."/>
            <person name="Haas B."/>
            <person name="Abouelleil A."/>
            <person name="Allen A.W."/>
            <person name="Alvarado L."/>
            <person name="Arachchi H.M."/>
            <person name="Berlin A.M."/>
            <person name="Chapman S.B."/>
            <person name="Gainer-Dewar J."/>
            <person name="Goldberg J."/>
            <person name="Griggs A."/>
            <person name="Gujja S."/>
            <person name="Hansen M."/>
            <person name="Howarth C."/>
            <person name="Imamovic A."/>
            <person name="Ireland A."/>
            <person name="Larimer J."/>
            <person name="McCowan C."/>
            <person name="Murphy C."/>
            <person name="Pearson M."/>
            <person name="Poon T.W."/>
            <person name="Priest M."/>
            <person name="Roberts A."/>
            <person name="Saif S."/>
            <person name="Shea T."/>
            <person name="Sisk P."/>
            <person name="Sykes S."/>
            <person name="Wortman J."/>
            <person name="Nusbaum C."/>
            <person name="Birren B."/>
        </authorList>
    </citation>
    <scope>NUCLEOTIDE SEQUENCE [LARGE SCALE GENOMIC DNA]</scope>
    <source>
        <strain evidence="2 3">CBS 617.96</strain>
    </source>
</reference>
<dbReference type="eggNOG" id="ENOG502QWAB">
    <property type="taxonomic scope" value="Eukaryota"/>
</dbReference>
<dbReference type="AlphaFoldDB" id="W9XWR8"/>
<accession>W9XWR8</accession>
<sequence>MSSKGDFPDDEDPLESLRYQTLDCLDGIHSAGSFATSDHNVEHIHPGLVVKGIGPIRFPLSHEDANALIRASRRAPFGKGRETLVDETVRKTWEIDGKELSFGNAGWDSWLDRVLENVSKGLGIPGSAGRVRVELYKLLVYEEGAFFKAHKDTEKTKNMFGTLVVCLPSEHVGGSVRLIHGTEEKVLETDRWSSYGVSYLAWYSDVSHEVVSPVQSGYRFVLTYNLINTTLERSPSAAVLDVEQSKICRILAEWDSMQDKPQGMCYVLQHKYTGASLQLSGLKCDDYYRCSQLDRACRSNGRFCVFLSRLGLTVTRINEEAYEEEDKEELFLKDTVTLEGIQLRDSMRIGKDCLVQRNLYEAREHDEQWEGNT</sequence>
<comment type="caution">
    <text evidence="2">The sequence shown here is derived from an EMBL/GenBank/DDBJ whole genome shotgun (WGS) entry which is preliminary data.</text>
</comment>
<dbReference type="Pfam" id="PF13640">
    <property type="entry name" value="2OG-FeII_Oxy_3"/>
    <property type="match status" value="1"/>
</dbReference>
<dbReference type="InterPro" id="IPR044862">
    <property type="entry name" value="Pro_4_hyd_alph_FE2OG_OXY"/>
</dbReference>
<dbReference type="Gene3D" id="2.60.120.620">
    <property type="entry name" value="q2cbj1_9rhob like domain"/>
    <property type="match status" value="1"/>
</dbReference>
<organism evidence="2 3">
    <name type="scientific">Capronia coronata CBS 617.96</name>
    <dbReference type="NCBI Taxonomy" id="1182541"/>
    <lineage>
        <taxon>Eukaryota</taxon>
        <taxon>Fungi</taxon>
        <taxon>Dikarya</taxon>
        <taxon>Ascomycota</taxon>
        <taxon>Pezizomycotina</taxon>
        <taxon>Eurotiomycetes</taxon>
        <taxon>Chaetothyriomycetidae</taxon>
        <taxon>Chaetothyriales</taxon>
        <taxon>Herpotrichiellaceae</taxon>
        <taxon>Capronia</taxon>
    </lineage>
</organism>
<dbReference type="OrthoDB" id="4157600at2759"/>
<dbReference type="HOGENOM" id="CLU_007520_2_0_1"/>
<gene>
    <name evidence="2" type="ORF">A1O1_07870</name>
</gene>
<proteinExistence type="predicted"/>
<name>W9XWR8_9EURO</name>
<dbReference type="PANTHER" id="PTHR33099:SF7">
    <property type="entry name" value="MYND-TYPE DOMAIN-CONTAINING PROTEIN"/>
    <property type="match status" value="1"/>
</dbReference>
<evidence type="ECO:0000313" key="3">
    <source>
        <dbReference type="Proteomes" id="UP000019484"/>
    </source>
</evidence>
<dbReference type="EMBL" id="AMWN01000007">
    <property type="protein sequence ID" value="EXJ81805.1"/>
    <property type="molecule type" value="Genomic_DNA"/>
</dbReference>
<dbReference type="PANTHER" id="PTHR33099">
    <property type="entry name" value="FE2OG DIOXYGENASE DOMAIN-CONTAINING PROTEIN"/>
    <property type="match status" value="1"/>
</dbReference>
<evidence type="ECO:0000313" key="2">
    <source>
        <dbReference type="EMBL" id="EXJ81805.1"/>
    </source>
</evidence>
<protein>
    <recommendedName>
        <fullName evidence="1">Prolyl 4-hydroxylase alpha subunit Fe(2+) 2OG dioxygenase domain-containing protein</fullName>
    </recommendedName>
</protein>
<dbReference type="RefSeq" id="XP_007726926.1">
    <property type="nucleotide sequence ID" value="XM_007728736.1"/>
</dbReference>
<dbReference type="GeneID" id="19162725"/>
<dbReference type="Proteomes" id="UP000019484">
    <property type="component" value="Unassembled WGS sequence"/>
</dbReference>
<keyword evidence="3" id="KW-1185">Reference proteome</keyword>
<evidence type="ECO:0000259" key="1">
    <source>
        <dbReference type="Pfam" id="PF13640"/>
    </source>
</evidence>
<feature type="domain" description="Prolyl 4-hydroxylase alpha subunit Fe(2+) 2OG dioxygenase" evidence="1">
    <location>
        <begin position="137"/>
        <end position="225"/>
    </location>
</feature>